<keyword evidence="2" id="KW-0677">Repeat</keyword>
<dbReference type="Pfam" id="PF23627">
    <property type="entry name" value="LisH_WDR26"/>
    <property type="match status" value="1"/>
</dbReference>
<dbReference type="PANTHER" id="PTHR22838:SF0">
    <property type="entry name" value="WD REPEAT-CONTAINING PROTEIN 26"/>
    <property type="match status" value="1"/>
</dbReference>
<evidence type="ECO:0000256" key="3">
    <source>
        <dbReference type="PROSITE-ProRule" id="PRU00221"/>
    </source>
</evidence>
<dbReference type="GO" id="GO:0043161">
    <property type="term" value="P:proteasome-mediated ubiquitin-dependent protein catabolic process"/>
    <property type="evidence" value="ECO:0007669"/>
    <property type="project" value="TreeGrafter"/>
</dbReference>
<organism evidence="6 7">
    <name type="scientific">Psilocybe cyanescens</name>
    <dbReference type="NCBI Taxonomy" id="93625"/>
    <lineage>
        <taxon>Eukaryota</taxon>
        <taxon>Fungi</taxon>
        <taxon>Dikarya</taxon>
        <taxon>Basidiomycota</taxon>
        <taxon>Agaricomycotina</taxon>
        <taxon>Agaricomycetes</taxon>
        <taxon>Agaricomycetidae</taxon>
        <taxon>Agaricales</taxon>
        <taxon>Agaricineae</taxon>
        <taxon>Strophariaceae</taxon>
        <taxon>Psilocybe</taxon>
    </lineage>
</organism>
<proteinExistence type="predicted"/>
<feature type="compositionally biased region" description="Polar residues" evidence="4">
    <location>
        <begin position="33"/>
        <end position="54"/>
    </location>
</feature>
<keyword evidence="7" id="KW-1185">Reference proteome</keyword>
<gene>
    <name evidence="6" type="ORF">CVT25_014079</name>
</gene>
<dbReference type="FunCoup" id="A0A409VPH5">
    <property type="interactions" value="270"/>
</dbReference>
<evidence type="ECO:0000313" key="7">
    <source>
        <dbReference type="Proteomes" id="UP000283269"/>
    </source>
</evidence>
<dbReference type="STRING" id="93625.A0A409VPH5"/>
<dbReference type="InParanoid" id="A0A409VPH5"/>
<feature type="region of interest" description="Disordered" evidence="4">
    <location>
        <begin position="15"/>
        <end position="76"/>
    </location>
</feature>
<feature type="region of interest" description="Disordered" evidence="4">
    <location>
        <begin position="514"/>
        <end position="546"/>
    </location>
</feature>
<dbReference type="InterPro" id="IPR006595">
    <property type="entry name" value="CTLH_C"/>
</dbReference>
<dbReference type="PROSITE" id="PS50082">
    <property type="entry name" value="WD_REPEATS_2"/>
    <property type="match status" value="4"/>
</dbReference>
<feature type="repeat" description="WD" evidence="3">
    <location>
        <begin position="635"/>
        <end position="661"/>
    </location>
</feature>
<evidence type="ECO:0000256" key="2">
    <source>
        <dbReference type="ARBA" id="ARBA00022737"/>
    </source>
</evidence>
<evidence type="ECO:0000256" key="4">
    <source>
        <dbReference type="SAM" id="MobiDB-lite"/>
    </source>
</evidence>
<dbReference type="Proteomes" id="UP000283269">
    <property type="component" value="Unassembled WGS sequence"/>
</dbReference>
<reference evidence="6 7" key="1">
    <citation type="journal article" date="2018" name="Evol. Lett.">
        <title>Horizontal gene cluster transfer increased hallucinogenic mushroom diversity.</title>
        <authorList>
            <person name="Reynolds H.T."/>
            <person name="Vijayakumar V."/>
            <person name="Gluck-Thaler E."/>
            <person name="Korotkin H.B."/>
            <person name="Matheny P.B."/>
            <person name="Slot J.C."/>
        </authorList>
    </citation>
    <scope>NUCLEOTIDE SEQUENCE [LARGE SCALE GENOMIC DNA]</scope>
    <source>
        <strain evidence="6 7">2631</strain>
    </source>
</reference>
<feature type="region of interest" description="Disordered" evidence="4">
    <location>
        <begin position="709"/>
        <end position="731"/>
    </location>
</feature>
<feature type="repeat" description="WD" evidence="3">
    <location>
        <begin position="667"/>
        <end position="696"/>
    </location>
</feature>
<name>A0A409VPH5_PSICY</name>
<protein>
    <recommendedName>
        <fullName evidence="5">CTLH domain-containing protein</fullName>
    </recommendedName>
</protein>
<dbReference type="PROSITE" id="PS50897">
    <property type="entry name" value="CTLH"/>
    <property type="match status" value="1"/>
</dbReference>
<evidence type="ECO:0000313" key="6">
    <source>
        <dbReference type="EMBL" id="PPQ68153.1"/>
    </source>
</evidence>
<dbReference type="PROSITE" id="PS50896">
    <property type="entry name" value="LISH"/>
    <property type="match status" value="1"/>
</dbReference>
<dbReference type="InterPro" id="IPR015943">
    <property type="entry name" value="WD40/YVTN_repeat-like_dom_sf"/>
</dbReference>
<dbReference type="InterPro" id="IPR001680">
    <property type="entry name" value="WD40_rpt"/>
</dbReference>
<evidence type="ECO:0000259" key="5">
    <source>
        <dbReference type="PROSITE" id="PS50897"/>
    </source>
</evidence>
<dbReference type="Gene3D" id="2.130.10.10">
    <property type="entry name" value="YVTN repeat-like/Quinoprotein amine dehydrogenase"/>
    <property type="match status" value="2"/>
</dbReference>
<keyword evidence="1 3" id="KW-0853">WD repeat</keyword>
<comment type="caution">
    <text evidence="6">The sequence shown here is derived from an EMBL/GenBank/DDBJ whole genome shotgun (WGS) entry which is preliminary data.</text>
</comment>
<dbReference type="CDD" id="cd00200">
    <property type="entry name" value="WD40"/>
    <property type="match status" value="1"/>
</dbReference>
<dbReference type="SMART" id="SM00320">
    <property type="entry name" value="WD40"/>
    <property type="match status" value="6"/>
</dbReference>
<dbReference type="PANTHER" id="PTHR22838">
    <property type="entry name" value="WD REPEAT PROTEIN 26-RELATED"/>
    <property type="match status" value="1"/>
</dbReference>
<evidence type="ECO:0000256" key="1">
    <source>
        <dbReference type="ARBA" id="ARBA00022574"/>
    </source>
</evidence>
<dbReference type="InterPro" id="IPR006594">
    <property type="entry name" value="LisH"/>
</dbReference>
<dbReference type="PROSITE" id="PS50294">
    <property type="entry name" value="WD_REPEATS_REGION"/>
    <property type="match status" value="2"/>
</dbReference>
<accession>A0A409VPH5</accession>
<dbReference type="AlphaFoldDB" id="A0A409VPH5"/>
<sequence length="731" mass="80239">MQCFACSLPTSLPGFLDAADPEHTRARKRQRIESSSPLVSSTHTISDLSTSTPSRRMMRLSEPDHDSSLSVAPDLSTHAGPSSLGGVFDGFAGTNGASGHTNGFGPVSNGTSSMGNGISKHGKVISKVTLPGTTLYEDSFVDREEFVRLVIQSLRDVGYIESAATLEAESGYTMEAPEVSQFRQYILEGMWSKAEAALMRLGVHEEEGLWVAKFLISRQKYLELLEGKKPTAALQVLRNELAPSNVDPDKLHSLSSLIMCSEPEDLRRRAEWDGASGTSRHQLLHTLHDYIPSAVMIPQQRFATLLNQARTFQLQRCIYHNSTLNSSNFSLYSDHHCNKSEFPSMTTTILEVHTDEVWNIEWSHDGAYLASASKDRTAIIWRRGKSSIDSSASPQDWTAHLILRDHPYPLGCLTWSLDDSILLTSTEQFIKMWNTKTGVCIRTLEEHTETVTAISWLPDGTGFISGGLDRKIVIWDADGKVRDAWGPTAIRLTDLAVTPDFTHLVAVGMEHTQNFPSASEPSQSRGAQTGDVPPGPGGNGGQGGVSRTMHRMMVFDLATKQTESLAVISVNSAGSTRLEGDLTSVQISQDSRYALVNHAPNEIHLWDLNTGQMACRYEGQTQGRHVIRSCFGGIESNFVVSGSEDGKVYVWHRDSGTLLETLSGHGEGSVNSVAWNPKNERMFASCSDDRTIRIWEAPPHESHFAEQPITGLTHPPHSSLLAETGKGKTRQ</sequence>
<dbReference type="Pfam" id="PF00400">
    <property type="entry name" value="WD40"/>
    <property type="match status" value="4"/>
</dbReference>
<feature type="repeat" description="WD" evidence="3">
    <location>
        <begin position="350"/>
        <end position="381"/>
    </location>
</feature>
<dbReference type="GO" id="GO:0034657">
    <property type="term" value="C:GID complex"/>
    <property type="evidence" value="ECO:0007669"/>
    <property type="project" value="TreeGrafter"/>
</dbReference>
<dbReference type="OrthoDB" id="972532at2759"/>
<dbReference type="InterPro" id="IPR051350">
    <property type="entry name" value="WD_repeat-ST_regulator"/>
</dbReference>
<dbReference type="EMBL" id="NHYD01003963">
    <property type="protein sequence ID" value="PPQ68153.1"/>
    <property type="molecule type" value="Genomic_DNA"/>
</dbReference>
<feature type="domain" description="CTLH" evidence="5">
    <location>
        <begin position="175"/>
        <end position="232"/>
    </location>
</feature>
<dbReference type="SUPFAM" id="SSF50978">
    <property type="entry name" value="WD40 repeat-like"/>
    <property type="match status" value="1"/>
</dbReference>
<dbReference type="InterPro" id="IPR036322">
    <property type="entry name" value="WD40_repeat_dom_sf"/>
</dbReference>
<feature type="repeat" description="WD" evidence="3">
    <location>
        <begin position="444"/>
        <end position="476"/>
    </location>
</feature>
<feature type="compositionally biased region" description="Polar residues" evidence="4">
    <location>
        <begin position="514"/>
        <end position="527"/>
    </location>
</feature>